<evidence type="ECO:0000256" key="1">
    <source>
        <dbReference type="SAM" id="MobiDB-lite"/>
    </source>
</evidence>
<dbReference type="EMBL" id="JBHUGY010000043">
    <property type="protein sequence ID" value="MFD2056612.1"/>
    <property type="molecule type" value="Genomic_DNA"/>
</dbReference>
<name>A0ABW4WME8_9HYPH</name>
<dbReference type="RefSeq" id="WP_379023910.1">
    <property type="nucleotide sequence ID" value="NZ_JBHUGY010000043.1"/>
</dbReference>
<reference evidence="3" key="1">
    <citation type="journal article" date="2019" name="Int. J. Syst. Evol. Microbiol.">
        <title>The Global Catalogue of Microorganisms (GCM) 10K type strain sequencing project: providing services to taxonomists for standard genome sequencing and annotation.</title>
        <authorList>
            <consortium name="The Broad Institute Genomics Platform"/>
            <consortium name="The Broad Institute Genome Sequencing Center for Infectious Disease"/>
            <person name="Wu L."/>
            <person name="Ma J."/>
        </authorList>
    </citation>
    <scope>NUCLEOTIDE SEQUENCE [LARGE SCALE GENOMIC DNA]</scope>
    <source>
        <strain evidence="3">CGMCC 1.16226</strain>
    </source>
</reference>
<evidence type="ECO:0000313" key="3">
    <source>
        <dbReference type="Proteomes" id="UP001597349"/>
    </source>
</evidence>
<proteinExistence type="predicted"/>
<feature type="region of interest" description="Disordered" evidence="1">
    <location>
        <begin position="1"/>
        <end position="22"/>
    </location>
</feature>
<evidence type="ECO:0000313" key="2">
    <source>
        <dbReference type="EMBL" id="MFD2056612.1"/>
    </source>
</evidence>
<gene>
    <name evidence="2" type="ORF">ACFSQT_27100</name>
</gene>
<keyword evidence="3" id="KW-1185">Reference proteome</keyword>
<protein>
    <submittedName>
        <fullName evidence="2">Uncharacterized protein</fullName>
    </submittedName>
</protein>
<accession>A0ABW4WME8</accession>
<dbReference type="Proteomes" id="UP001597349">
    <property type="component" value="Unassembled WGS sequence"/>
</dbReference>
<sequence>MFAVDSQRLEEGQPGVLLFEPGTGEAHEIPANIETFHDDLVIENADARAGCQPV</sequence>
<organism evidence="2 3">
    <name type="scientific">Mesorhizobium calcicola</name>
    <dbReference type="NCBI Taxonomy" id="1300310"/>
    <lineage>
        <taxon>Bacteria</taxon>
        <taxon>Pseudomonadati</taxon>
        <taxon>Pseudomonadota</taxon>
        <taxon>Alphaproteobacteria</taxon>
        <taxon>Hyphomicrobiales</taxon>
        <taxon>Phyllobacteriaceae</taxon>
        <taxon>Mesorhizobium</taxon>
    </lineage>
</organism>
<comment type="caution">
    <text evidence="2">The sequence shown here is derived from an EMBL/GenBank/DDBJ whole genome shotgun (WGS) entry which is preliminary data.</text>
</comment>